<dbReference type="GO" id="GO:0016020">
    <property type="term" value="C:membrane"/>
    <property type="evidence" value="ECO:0007669"/>
    <property type="project" value="InterPro"/>
</dbReference>
<keyword evidence="3" id="KW-1185">Reference proteome</keyword>
<dbReference type="Gene3D" id="3.30.450.50">
    <property type="entry name" value="Longin domain"/>
    <property type="match status" value="1"/>
</dbReference>
<keyword evidence="1" id="KW-1133">Transmembrane helix</keyword>
<evidence type="ECO:0008006" key="4">
    <source>
        <dbReference type="Google" id="ProtNLM"/>
    </source>
</evidence>
<evidence type="ECO:0000256" key="1">
    <source>
        <dbReference type="SAM" id="Phobius"/>
    </source>
</evidence>
<protein>
    <recommendedName>
        <fullName evidence="4">Longin domain-containing protein</fullName>
    </recommendedName>
</protein>
<evidence type="ECO:0000313" key="3">
    <source>
        <dbReference type="Proteomes" id="UP001291623"/>
    </source>
</evidence>
<reference evidence="2" key="1">
    <citation type="submission" date="2023-12" db="EMBL/GenBank/DDBJ databases">
        <title>Genome assembly of Anisodus tanguticus.</title>
        <authorList>
            <person name="Wang Y.-J."/>
        </authorList>
    </citation>
    <scope>NUCLEOTIDE SEQUENCE</scope>
    <source>
        <strain evidence="2">KB-2021</strain>
        <tissue evidence="2">Leaf</tissue>
    </source>
</reference>
<accession>A0AAE1QXY8</accession>
<dbReference type="PANTHER" id="PTHR47461:SF1">
    <property type="entry name" value="PHYTOLONGIN PHYL1.2"/>
    <property type="match status" value="1"/>
</dbReference>
<keyword evidence="1" id="KW-0812">Transmembrane</keyword>
<dbReference type="AlphaFoldDB" id="A0AAE1QXY8"/>
<organism evidence="2 3">
    <name type="scientific">Anisodus tanguticus</name>
    <dbReference type="NCBI Taxonomy" id="243964"/>
    <lineage>
        <taxon>Eukaryota</taxon>
        <taxon>Viridiplantae</taxon>
        <taxon>Streptophyta</taxon>
        <taxon>Embryophyta</taxon>
        <taxon>Tracheophyta</taxon>
        <taxon>Spermatophyta</taxon>
        <taxon>Magnoliopsida</taxon>
        <taxon>eudicotyledons</taxon>
        <taxon>Gunneridae</taxon>
        <taxon>Pentapetalae</taxon>
        <taxon>asterids</taxon>
        <taxon>lamiids</taxon>
        <taxon>Solanales</taxon>
        <taxon>Solanaceae</taxon>
        <taxon>Solanoideae</taxon>
        <taxon>Hyoscyameae</taxon>
        <taxon>Anisodus</taxon>
    </lineage>
</organism>
<proteinExistence type="predicted"/>
<gene>
    <name evidence="2" type="ORF">RND71_039754</name>
</gene>
<dbReference type="Proteomes" id="UP001291623">
    <property type="component" value="Unassembled WGS sequence"/>
</dbReference>
<sequence length="261" mass="29879">MDQIQKAVYYCSVSKWSEILYSYNGGDDEIEDLDVLCLERTPPYHKNYFQTMAKKTFGFMMEEEGYVSFAIAHREGLGYAELLRFLEQLRDEFRKGSSRSISNLNSLCLHEQLVPVIRHLITSLEHVSGKWSADTPPQHALSPYNNVNGQIEGGRAHLLAKPTRVDKKKMKDHAIAMRASIELEEYCKSTERDSGDIDKNNQGTIVPPPKEFGLIRSRSGSKNFQRRWCRQVRIVLAIDAAVCLVLFAIWLFICQGTKCLR</sequence>
<dbReference type="InterPro" id="IPR044783">
    <property type="entry name" value="PHYL"/>
</dbReference>
<name>A0AAE1QXY8_9SOLA</name>
<keyword evidence="1" id="KW-0472">Membrane</keyword>
<comment type="caution">
    <text evidence="2">The sequence shown here is derived from an EMBL/GenBank/DDBJ whole genome shotgun (WGS) entry which is preliminary data.</text>
</comment>
<evidence type="ECO:0000313" key="2">
    <source>
        <dbReference type="EMBL" id="KAK4341253.1"/>
    </source>
</evidence>
<dbReference type="EMBL" id="JAVYJV010000022">
    <property type="protein sequence ID" value="KAK4341253.1"/>
    <property type="molecule type" value="Genomic_DNA"/>
</dbReference>
<feature type="transmembrane region" description="Helical" evidence="1">
    <location>
        <begin position="232"/>
        <end position="253"/>
    </location>
</feature>
<dbReference type="PANTHER" id="PTHR47461">
    <property type="entry name" value="PHYTOLONGIN PHYL1.2"/>
    <property type="match status" value="1"/>
</dbReference>